<protein>
    <submittedName>
        <fullName evidence="1">Uncharacterized protein</fullName>
    </submittedName>
</protein>
<dbReference type="EMBL" id="LLXI01002761">
    <property type="protein sequence ID" value="PKY57915.1"/>
    <property type="molecule type" value="Genomic_DNA"/>
</dbReference>
<organism evidence="1 2">
    <name type="scientific">Rhizophagus irregularis</name>
    <dbReference type="NCBI Taxonomy" id="588596"/>
    <lineage>
        <taxon>Eukaryota</taxon>
        <taxon>Fungi</taxon>
        <taxon>Fungi incertae sedis</taxon>
        <taxon>Mucoromycota</taxon>
        <taxon>Glomeromycotina</taxon>
        <taxon>Glomeromycetes</taxon>
        <taxon>Glomerales</taxon>
        <taxon>Glomeraceae</taxon>
        <taxon>Rhizophagus</taxon>
    </lineage>
</organism>
<name>A0A2I1HGC0_9GLOM</name>
<keyword evidence="2" id="KW-1185">Reference proteome</keyword>
<dbReference type="AlphaFoldDB" id="A0A2I1HGC0"/>
<accession>A0A2I1HGC0</accession>
<dbReference type="Proteomes" id="UP000234323">
    <property type="component" value="Unassembled WGS sequence"/>
</dbReference>
<evidence type="ECO:0000313" key="2">
    <source>
        <dbReference type="Proteomes" id="UP000234323"/>
    </source>
</evidence>
<comment type="caution">
    <text evidence="1">The sequence shown here is derived from an EMBL/GenBank/DDBJ whole genome shotgun (WGS) entry which is preliminary data.</text>
</comment>
<evidence type="ECO:0000313" key="1">
    <source>
        <dbReference type="EMBL" id="PKY57915.1"/>
    </source>
</evidence>
<sequence length="74" mass="9140">MRSNIGIMFESAKENEVELEEILYEALAEYEEILISDDKKEFDEISKKKEYKNVIEYLWSFCYDKYRTRIWVKR</sequence>
<proteinExistence type="predicted"/>
<reference evidence="1 2" key="1">
    <citation type="submission" date="2015-10" db="EMBL/GenBank/DDBJ databases">
        <title>Genome analyses suggest a sexual origin of heterokaryosis in a supposedly ancient asexual fungus.</title>
        <authorList>
            <person name="Ropars J."/>
            <person name="Sedzielewska K."/>
            <person name="Noel J."/>
            <person name="Charron P."/>
            <person name="Farinelli L."/>
            <person name="Marton T."/>
            <person name="Kruger M."/>
            <person name="Pelin A."/>
            <person name="Brachmann A."/>
            <person name="Corradi N."/>
        </authorList>
    </citation>
    <scope>NUCLEOTIDE SEQUENCE [LARGE SCALE GENOMIC DNA]</scope>
    <source>
        <strain evidence="1 2">A4</strain>
    </source>
</reference>
<gene>
    <name evidence="1" type="ORF">RhiirA4_479353</name>
</gene>